<reference evidence="2" key="1">
    <citation type="submission" date="2019-11" db="EMBL/GenBank/DDBJ databases">
        <authorList>
            <person name="Feng L."/>
        </authorList>
    </citation>
    <scope>NUCLEOTIDE SEQUENCE</scope>
    <source>
        <strain evidence="2">BgluceraseaLFYP119</strain>
    </source>
</reference>
<dbReference type="HAMAP" id="MF_00652">
    <property type="entry name" value="UPF0246"/>
    <property type="match status" value="1"/>
</dbReference>
<evidence type="ECO:0000256" key="1">
    <source>
        <dbReference type="HAMAP-Rule" id="MF_00652"/>
    </source>
</evidence>
<organism evidence="2">
    <name type="scientific">Blautia glucerasea</name>
    <dbReference type="NCBI Taxonomy" id="536633"/>
    <lineage>
        <taxon>Bacteria</taxon>
        <taxon>Bacillati</taxon>
        <taxon>Bacillota</taxon>
        <taxon>Clostridia</taxon>
        <taxon>Lachnospirales</taxon>
        <taxon>Lachnospiraceae</taxon>
        <taxon>Blautia</taxon>
    </lineage>
</organism>
<protein>
    <recommendedName>
        <fullName evidence="1">UPF0246 protein BGLFYP119_00138</fullName>
    </recommendedName>
</protein>
<dbReference type="PANTHER" id="PTHR30283:SF4">
    <property type="entry name" value="PEROXIDE STRESS RESISTANCE PROTEIN YAAA"/>
    <property type="match status" value="1"/>
</dbReference>
<dbReference type="Pfam" id="PF03883">
    <property type="entry name" value="H2O2_YaaD"/>
    <property type="match status" value="1"/>
</dbReference>
<dbReference type="AlphaFoldDB" id="A0A6N2VLC1"/>
<dbReference type="GO" id="GO:0005829">
    <property type="term" value="C:cytosol"/>
    <property type="evidence" value="ECO:0007669"/>
    <property type="project" value="TreeGrafter"/>
</dbReference>
<sequence>MRIIISPAKKMNVDTDTYRVTGLPMFLEDTKQLMQEIRGLSYSEAKALWKCNEKLAELNYQRFQDMDLEHGLTPAVLTYEGLQYQHMAPDIFTEEALFYIEEHLRILSGFYGILKPFDGVTPYRLEMQAKLSVNGKKDLYDFWGERLYLELISSDRQIINLASKEYSKAIEKYLTPKDSFITVEFCELREGKLKQKATLAKMARGEMVRFMAENKIQKPEGMKEFHELGFAYKEEFSNERKYIFVCEKQE</sequence>
<proteinExistence type="inferred from homology"/>
<dbReference type="NCBIfam" id="NF002543">
    <property type="entry name" value="PRK02101.1-4"/>
    <property type="match status" value="1"/>
</dbReference>
<dbReference type="GO" id="GO:0033194">
    <property type="term" value="P:response to hydroperoxide"/>
    <property type="evidence" value="ECO:0007669"/>
    <property type="project" value="TreeGrafter"/>
</dbReference>
<name>A0A6N2VLC1_9FIRM</name>
<dbReference type="RefSeq" id="WP_156355373.1">
    <property type="nucleotide sequence ID" value="NZ_CACRST010000027.1"/>
</dbReference>
<gene>
    <name evidence="2" type="ORF">BGLFYP119_00138</name>
</gene>
<comment type="similarity">
    <text evidence="1">Belongs to the UPF0246 family.</text>
</comment>
<accession>A0A6N2VLC1</accession>
<dbReference type="PANTHER" id="PTHR30283">
    <property type="entry name" value="PEROXIDE STRESS RESPONSE PROTEIN YAAA"/>
    <property type="match status" value="1"/>
</dbReference>
<dbReference type="EMBL" id="CACRST010000027">
    <property type="protein sequence ID" value="VYT31279.1"/>
    <property type="molecule type" value="Genomic_DNA"/>
</dbReference>
<dbReference type="InterPro" id="IPR005583">
    <property type="entry name" value="YaaA"/>
</dbReference>
<evidence type="ECO:0000313" key="2">
    <source>
        <dbReference type="EMBL" id="VYT31279.1"/>
    </source>
</evidence>